<accession>A0A5J4XBK6</accession>
<dbReference type="GO" id="GO:0032432">
    <property type="term" value="C:actin filament bundle"/>
    <property type="evidence" value="ECO:0007669"/>
    <property type="project" value="TreeGrafter"/>
</dbReference>
<feature type="compositionally biased region" description="Basic and acidic residues" evidence="3">
    <location>
        <begin position="329"/>
        <end position="417"/>
    </location>
</feature>
<feature type="domain" description="Calponin-homology (CH)" evidence="4">
    <location>
        <begin position="171"/>
        <end position="274"/>
    </location>
</feature>
<dbReference type="Gene3D" id="1.10.418.10">
    <property type="entry name" value="Calponin-like domain"/>
    <property type="match status" value="2"/>
</dbReference>
<dbReference type="OrthoDB" id="431378at2759"/>
<evidence type="ECO:0000313" key="6">
    <source>
        <dbReference type="Proteomes" id="UP000324800"/>
    </source>
</evidence>
<dbReference type="GO" id="GO:0051639">
    <property type="term" value="P:actin filament network formation"/>
    <property type="evidence" value="ECO:0007669"/>
    <property type="project" value="TreeGrafter"/>
</dbReference>
<proteinExistence type="predicted"/>
<dbReference type="SMART" id="SM00033">
    <property type="entry name" value="CH"/>
    <property type="match status" value="2"/>
</dbReference>
<dbReference type="PROSITE" id="PS50021">
    <property type="entry name" value="CH"/>
    <property type="match status" value="2"/>
</dbReference>
<feature type="region of interest" description="Disordered" evidence="3">
    <location>
        <begin position="979"/>
        <end position="1004"/>
    </location>
</feature>
<evidence type="ECO:0000256" key="2">
    <source>
        <dbReference type="ARBA" id="ARBA00023203"/>
    </source>
</evidence>
<dbReference type="PANTHER" id="PTHR19961">
    <property type="entry name" value="FIMBRIN/PLASTIN"/>
    <property type="match status" value="1"/>
</dbReference>
<feature type="compositionally biased region" description="Basic and acidic residues" evidence="3">
    <location>
        <begin position="590"/>
        <end position="639"/>
    </location>
</feature>
<dbReference type="GO" id="GO:0005884">
    <property type="term" value="C:actin filament"/>
    <property type="evidence" value="ECO:0007669"/>
    <property type="project" value="TreeGrafter"/>
</dbReference>
<dbReference type="Proteomes" id="UP000324800">
    <property type="component" value="Unassembled WGS sequence"/>
</dbReference>
<dbReference type="GO" id="GO:0051017">
    <property type="term" value="P:actin filament bundle assembly"/>
    <property type="evidence" value="ECO:0007669"/>
    <property type="project" value="InterPro"/>
</dbReference>
<gene>
    <name evidence="5" type="ORF">EZS28_000575</name>
</gene>
<evidence type="ECO:0000313" key="5">
    <source>
        <dbReference type="EMBL" id="KAA6403905.1"/>
    </source>
</evidence>
<dbReference type="GO" id="GO:0051015">
    <property type="term" value="F:actin filament binding"/>
    <property type="evidence" value="ECO:0007669"/>
    <property type="project" value="InterPro"/>
</dbReference>
<evidence type="ECO:0000256" key="1">
    <source>
        <dbReference type="ARBA" id="ARBA00022737"/>
    </source>
</evidence>
<feature type="region of interest" description="Disordered" evidence="3">
    <location>
        <begin position="433"/>
        <end position="558"/>
    </location>
</feature>
<name>A0A5J4XBK6_9EUKA</name>
<keyword evidence="2" id="KW-0009">Actin-binding</keyword>
<dbReference type="FunFam" id="1.10.418.10:FF:000042">
    <property type="entry name" value="Fimbrin, putative"/>
    <property type="match status" value="1"/>
</dbReference>
<evidence type="ECO:0000259" key="4">
    <source>
        <dbReference type="PROSITE" id="PS50021"/>
    </source>
</evidence>
<protein>
    <submittedName>
        <fullName evidence="5">Putative Ca2+-binding actin-bundling protein</fullName>
    </submittedName>
</protein>
<feature type="compositionally biased region" description="Basic and acidic residues" evidence="3">
    <location>
        <begin position="817"/>
        <end position="842"/>
    </location>
</feature>
<feature type="compositionally biased region" description="Basic and acidic residues" evidence="3">
    <location>
        <begin position="454"/>
        <end position="558"/>
    </location>
</feature>
<dbReference type="CDD" id="cd21217">
    <property type="entry name" value="CH_PLS_FIM_rpt1"/>
    <property type="match status" value="1"/>
</dbReference>
<evidence type="ECO:0000256" key="3">
    <source>
        <dbReference type="SAM" id="MobiDB-lite"/>
    </source>
</evidence>
<feature type="region of interest" description="Disordered" evidence="3">
    <location>
        <begin position="817"/>
        <end position="855"/>
    </location>
</feature>
<sequence>MALKFKTTVHVLNMVGQQESSMHTYAEEEKTAYVEFINQNLIGDPELANKLPINSEGNDIFEIMKDGLLIMKMVNFIKPGTIDDRLFNKNARNQFQTGENLTVVLDGARSIGCKLQGITSKNIQEGNTMLVFSLMRQLVTQKLTTKINLVDHPEIFRLVKENESLDAFKNLASEMRLLRWFNYHLEKAGHSRRVVNISEDLKDGENYTILLNQLNKKKCSTDPLQEKDLNKRAELVLENSEKLGCKRFIKASDITNGNKELNLAFIADLFNKCPGFDEFDEKELNDAQRRILEEARKQREEEDRMWRKERDDDLRKRHLSIKMLDQEEEQKRRAMEEAARKKAEIEQEAELASKKKKEMEQQTEEMGRQKRELEEQLRKMKEEAKEFELRKQREKEEEEERKKKEEEERKKKEEEEKFTRVLEEIRQKKEEIERKRKEEEEKKRKELEEQERLEEERRKRKMQDLEELKRKQEEDERRREEDEKKRKESEEERRLIEEEKRKLEDEKRKLAEMKKKEEEERRRREEEEQKRREEEERKRREEEQQRLQEEQDRKTREIADRKRREYELELELQRRRDQENEEMEKRLKLAEEKLRKEDEEKKKRERELQREKEREKRKKEEEEKRRKQKERELELKKLEEQEETEDQLKRRALEERNLLEQELYDYTHGTPQTFQPVITDTQLRGDGVIQSLLTGDQSKDDLIFELCDDEDNTDKKIMDDRKKQADVVDENIFWFGKQADSTRLLEMAEKEVRTLFEDADRFKRKYDDKKKKQDDESKKEKANTKDKDKEKEKDKQQMFVGRELEKFFETDLEEQRQKDKDKLRAKEAEKEKTKDKDKDKDKSGKRKRSPSPNNDLFGDDEDGWIYLSPFLLTDVLLIHEYERKRLQYSVLRQQSINEWLQKHKQKDNRPIDIWQAGLEQLLGEGFSGWTLDDRKWILSELEKEGGGKIGANKIIQRHVDRYKRALKVDISLWPYTQPDTKGKIQSPASKQSTLKESDQPSKEQYEAKKDLLEADADLTIILLSRTSVTHIPLLTDPEFIGLLTDCLARHKRDLSYYPLASMIALLCRREDNHKAIISTNAHKLRYDIVKDPTKAGAAPISFSEMCCFLATSERGKITLLESGDKDYAAKAKMILVMYGNLDEYATRYVTGFFYQITKSKQYVPILKDKGVDKEIIDLLNRQATASSHLPKNTQWSQSFQCNRTMPFSPITTDVTQATQGKTHSVRFAVHCSMSYSEAYPCTSI</sequence>
<feature type="compositionally biased region" description="Basic and acidic residues" evidence="3">
    <location>
        <begin position="433"/>
        <end position="447"/>
    </location>
</feature>
<feature type="compositionally biased region" description="Basic and acidic residues" evidence="3">
    <location>
        <begin position="993"/>
        <end position="1004"/>
    </location>
</feature>
<dbReference type="AlphaFoldDB" id="A0A5J4XBK6"/>
<dbReference type="InterPro" id="IPR036872">
    <property type="entry name" value="CH_dom_sf"/>
</dbReference>
<organism evidence="5 6">
    <name type="scientific">Streblomastix strix</name>
    <dbReference type="NCBI Taxonomy" id="222440"/>
    <lineage>
        <taxon>Eukaryota</taxon>
        <taxon>Metamonada</taxon>
        <taxon>Preaxostyla</taxon>
        <taxon>Oxymonadida</taxon>
        <taxon>Streblomastigidae</taxon>
        <taxon>Streblomastix</taxon>
    </lineage>
</organism>
<dbReference type="InterPro" id="IPR039959">
    <property type="entry name" value="Fimbrin/Plastin"/>
</dbReference>
<dbReference type="Pfam" id="PF00307">
    <property type="entry name" value="CH"/>
    <property type="match status" value="2"/>
</dbReference>
<feature type="region of interest" description="Disordered" evidence="3">
    <location>
        <begin position="590"/>
        <end position="649"/>
    </location>
</feature>
<dbReference type="GO" id="GO:0005737">
    <property type="term" value="C:cytoplasm"/>
    <property type="evidence" value="ECO:0007669"/>
    <property type="project" value="TreeGrafter"/>
</dbReference>
<feature type="domain" description="Calponin-homology (CH)" evidence="4">
    <location>
        <begin position="27"/>
        <end position="143"/>
    </location>
</feature>
<dbReference type="SUPFAM" id="SSF47576">
    <property type="entry name" value="Calponin-homology domain, CH-domain"/>
    <property type="match status" value="1"/>
</dbReference>
<dbReference type="InterPro" id="IPR001715">
    <property type="entry name" value="CH_dom"/>
</dbReference>
<feature type="region of interest" description="Disordered" evidence="3">
    <location>
        <begin position="325"/>
        <end position="417"/>
    </location>
</feature>
<keyword evidence="1" id="KW-0677">Repeat</keyword>
<reference evidence="5 6" key="1">
    <citation type="submission" date="2019-03" db="EMBL/GenBank/DDBJ databases">
        <title>Single cell metagenomics reveals metabolic interactions within the superorganism composed of flagellate Streblomastix strix and complex community of Bacteroidetes bacteria on its surface.</title>
        <authorList>
            <person name="Treitli S.C."/>
            <person name="Kolisko M."/>
            <person name="Husnik F."/>
            <person name="Keeling P."/>
            <person name="Hampl V."/>
        </authorList>
    </citation>
    <scope>NUCLEOTIDE SEQUENCE [LARGE SCALE GENOMIC DNA]</scope>
    <source>
        <strain evidence="5">ST1C</strain>
    </source>
</reference>
<comment type="caution">
    <text evidence="5">The sequence shown here is derived from an EMBL/GenBank/DDBJ whole genome shotgun (WGS) entry which is preliminary data.</text>
</comment>
<feature type="region of interest" description="Disordered" evidence="3">
    <location>
        <begin position="766"/>
        <end position="795"/>
    </location>
</feature>
<dbReference type="EMBL" id="SNRW01000048">
    <property type="protein sequence ID" value="KAA6403905.1"/>
    <property type="molecule type" value="Genomic_DNA"/>
</dbReference>
<dbReference type="PANTHER" id="PTHR19961:SF18">
    <property type="entry name" value="FI19014P1"/>
    <property type="match status" value="1"/>
</dbReference>